<name>A0A1D8TPD3_9CYAN</name>
<proteinExistence type="predicted"/>
<gene>
    <name evidence="1" type="ORF">BJP34_08700</name>
</gene>
<dbReference type="AlphaFoldDB" id="A0A1D8TPD3"/>
<dbReference type="CDD" id="cd17033">
    <property type="entry name" value="DR1245-like"/>
    <property type="match status" value="1"/>
</dbReference>
<dbReference type="Pfam" id="PF10722">
    <property type="entry name" value="YbjN"/>
    <property type="match status" value="1"/>
</dbReference>
<dbReference type="STRING" id="1458985.BJP34_08700"/>
<dbReference type="OrthoDB" id="5192220at2"/>
<accession>A0A1D8TPD3</accession>
<protein>
    <recommendedName>
        <fullName evidence="3">YbjN domain-containing protein</fullName>
    </recommendedName>
</protein>
<dbReference type="EMBL" id="CP017599">
    <property type="protein sequence ID" value="AOW99520.1"/>
    <property type="molecule type" value="Genomic_DNA"/>
</dbReference>
<dbReference type="RefSeq" id="WP_070392003.1">
    <property type="nucleotide sequence ID" value="NZ_CP017599.1"/>
</dbReference>
<evidence type="ECO:0008006" key="3">
    <source>
        <dbReference type="Google" id="ProtNLM"/>
    </source>
</evidence>
<evidence type="ECO:0000313" key="1">
    <source>
        <dbReference type="EMBL" id="AOW99520.1"/>
    </source>
</evidence>
<reference evidence="2" key="1">
    <citation type="submission" date="2016-10" db="EMBL/GenBank/DDBJ databases">
        <title>Comparative genomics uncovers the prolific and rare metabolic potential of the cyanobacterial genus Moorea.</title>
        <authorList>
            <person name="Leao T."/>
            <person name="Castelao G."/>
            <person name="Korobeynikov A."/>
            <person name="Monroe E.A."/>
            <person name="Podell S."/>
            <person name="Glukhov E."/>
            <person name="Allen E."/>
            <person name="Gerwick W.H."/>
            <person name="Gerwick L."/>
        </authorList>
    </citation>
    <scope>NUCLEOTIDE SEQUENCE [LARGE SCALE GENOMIC DNA]</scope>
    <source>
        <strain evidence="2">PAL-8-15-08-1</strain>
    </source>
</reference>
<organism evidence="1 2">
    <name type="scientific">Moorena producens PAL-8-15-08-1</name>
    <dbReference type="NCBI Taxonomy" id="1458985"/>
    <lineage>
        <taxon>Bacteria</taxon>
        <taxon>Bacillati</taxon>
        <taxon>Cyanobacteriota</taxon>
        <taxon>Cyanophyceae</taxon>
        <taxon>Coleofasciculales</taxon>
        <taxon>Coleofasciculaceae</taxon>
        <taxon>Moorena</taxon>
    </lineage>
</organism>
<dbReference type="InterPro" id="IPR019660">
    <property type="entry name" value="Put_sensory_transdc_reg_YbjN"/>
</dbReference>
<sequence>MNDYTENFPLDKELTLSDSSNPLTIPTTSLSLTKQNDQIIECRLTFHVTPELYHRIDTEKLFNLKAEVRAPMNGGKFLPSGDIQIETTLQPDLLPQLLEKASTAEEAANYLLDLCQQPENPLTNKLLNTESWLCLSVKQQQPNGEVGYNTFWNYLNPSTINHPEATSEELSEGIVNFFQEWTQANLAEATQNATSEFLEGITSIFNELVDEKFSDIEEDTSTKQSIFTAIVNFFESDEWQFVKIPETSALRLLFRGENGQWTCYAQAREEQRQFVFYSMCPVKAPENKHLAITEFITRANYGMIMGNFEFDLEDGEIRYKTSIDVQDENLSFALIKPIVYANVMTMDEYLPGIIAVIESEVEVKEAILRIES</sequence>
<dbReference type="Proteomes" id="UP000177870">
    <property type="component" value="Chromosome"/>
</dbReference>
<dbReference type="KEGG" id="mpro:BJP34_08700"/>
<evidence type="ECO:0000313" key="2">
    <source>
        <dbReference type="Proteomes" id="UP000177870"/>
    </source>
</evidence>